<dbReference type="GO" id="GO:0016788">
    <property type="term" value="F:hydrolase activity, acting on ester bonds"/>
    <property type="evidence" value="ECO:0007669"/>
    <property type="project" value="TreeGrafter"/>
</dbReference>
<dbReference type="InterPro" id="IPR004843">
    <property type="entry name" value="Calcineurin-like_PHP"/>
</dbReference>
<sequence length="507" mass="56001">MHMIVNSSSNAFACGEYITANIAFDTKQYVVDLMTTTDVRYPIRPIVAVEVLTNVSSDATYSACNELLPQGEWETPGFVVKSNENAINKNDIIDVVICVQRPLANTTGTISVLTDLAVVRASESCPNVSQNANSTKITRDRIKLCAEWEIVDFGKKSNITSSFVAELSLYATSKDNASGVNISSTLPGNWNIVAPNSIRASLLATASVIAEQLKKAKNVSSTARAGEASDPMYNKCREAVTVAFLDELLDIEQPDFVVFTGDNVQPDLDTAMHAFAMNIFTTRVERREIPWAAVFGNHDGEGGLTREEMLALMIEGKQYSYVKYGPRGIGGVGNYEVNVVAPTDGPWVNDIEDYDWVKESQIAFYRELAQSHIEQNESVPSVMYYHIPIPEYALASTKNRFGDKNEGTASAAVNSGLFSALLEVGDVKANFVGHDHINEYCYFRQGIQLCYGGGIGLGRAYGLTNFERRARVLEWTFNKNQTHTLRSWKRHLGDPTQIQSLEVLYTE</sequence>
<evidence type="ECO:0000259" key="1">
    <source>
        <dbReference type="Pfam" id="PF00149"/>
    </source>
</evidence>
<protein>
    <submittedName>
        <fullName evidence="2">Calcineurin-like phosphoesterase</fullName>
    </submittedName>
</protein>
<feature type="domain" description="Calcineurin-like phosphoesterase" evidence="1">
    <location>
        <begin position="242"/>
        <end position="437"/>
    </location>
</feature>
<comment type="caution">
    <text evidence="2">The sequence shown here is derived from an EMBL/GenBank/DDBJ whole genome shotgun (WGS) entry which is preliminary data.</text>
</comment>
<gene>
    <name evidence="2" type="ORF">PHMEG_00015758</name>
</gene>
<accession>A0A225W0M1</accession>
<reference evidence="3" key="1">
    <citation type="submission" date="2017-03" db="EMBL/GenBank/DDBJ databases">
        <title>Phytopthora megakarya and P. palmivora, two closely related causual agents of cacao black pod achieved similar genome size and gene model numbers by different mechanisms.</title>
        <authorList>
            <person name="Ali S."/>
            <person name="Shao J."/>
            <person name="Larry D.J."/>
            <person name="Kronmiller B."/>
            <person name="Shen D."/>
            <person name="Strem M.D."/>
            <person name="Melnick R.L."/>
            <person name="Guiltinan M.J."/>
            <person name="Tyler B.M."/>
            <person name="Meinhardt L.W."/>
            <person name="Bailey B.A."/>
        </authorList>
    </citation>
    <scope>NUCLEOTIDE SEQUENCE [LARGE SCALE GENOMIC DNA]</scope>
    <source>
        <strain evidence="3">zdho120</strain>
    </source>
</reference>
<dbReference type="EMBL" id="NBNE01002183">
    <property type="protein sequence ID" value="OWZ11246.1"/>
    <property type="molecule type" value="Genomic_DNA"/>
</dbReference>
<dbReference type="PANTHER" id="PTHR32440">
    <property type="entry name" value="PHOSPHATASE DCR2-RELATED-RELATED"/>
    <property type="match status" value="1"/>
</dbReference>
<dbReference type="STRING" id="4795.A0A225W0M1"/>
<dbReference type="SUPFAM" id="SSF56300">
    <property type="entry name" value="Metallo-dependent phosphatases"/>
    <property type="match status" value="1"/>
</dbReference>
<dbReference type="InterPro" id="IPR029052">
    <property type="entry name" value="Metallo-depent_PP-like"/>
</dbReference>
<dbReference type="Proteomes" id="UP000198211">
    <property type="component" value="Unassembled WGS sequence"/>
</dbReference>
<dbReference type="GO" id="GO:0005737">
    <property type="term" value="C:cytoplasm"/>
    <property type="evidence" value="ECO:0007669"/>
    <property type="project" value="TreeGrafter"/>
</dbReference>
<keyword evidence="3" id="KW-1185">Reference proteome</keyword>
<name>A0A225W0M1_9STRA</name>
<evidence type="ECO:0000313" key="2">
    <source>
        <dbReference type="EMBL" id="OWZ11246.1"/>
    </source>
</evidence>
<dbReference type="CDD" id="cd07383">
    <property type="entry name" value="MPP_Dcr2"/>
    <property type="match status" value="1"/>
</dbReference>
<dbReference type="PANTHER" id="PTHR32440:SF0">
    <property type="entry name" value="PHOSPHATASE DCR2-RELATED"/>
    <property type="match status" value="1"/>
</dbReference>
<proteinExistence type="predicted"/>
<dbReference type="Gene3D" id="3.60.21.10">
    <property type="match status" value="1"/>
</dbReference>
<dbReference type="AlphaFoldDB" id="A0A225W0M1"/>
<dbReference type="Pfam" id="PF00149">
    <property type="entry name" value="Metallophos"/>
    <property type="match status" value="1"/>
</dbReference>
<dbReference type="OrthoDB" id="783096at2759"/>
<evidence type="ECO:0000313" key="3">
    <source>
        <dbReference type="Proteomes" id="UP000198211"/>
    </source>
</evidence>
<organism evidence="2 3">
    <name type="scientific">Phytophthora megakarya</name>
    <dbReference type="NCBI Taxonomy" id="4795"/>
    <lineage>
        <taxon>Eukaryota</taxon>
        <taxon>Sar</taxon>
        <taxon>Stramenopiles</taxon>
        <taxon>Oomycota</taxon>
        <taxon>Peronosporomycetes</taxon>
        <taxon>Peronosporales</taxon>
        <taxon>Peronosporaceae</taxon>
        <taxon>Phytophthora</taxon>
    </lineage>
</organism>